<keyword evidence="4 5" id="KW-0472">Membrane</keyword>
<protein>
    <recommendedName>
        <fullName evidence="8">Major facilitator superfamily (MFS) profile domain-containing protein</fullName>
    </recommendedName>
</protein>
<reference evidence="6 7" key="1">
    <citation type="submission" date="2016-04" db="EMBL/GenBank/DDBJ databases">
        <title>A degradative enzymes factory behind the ericoid mycorrhizal symbiosis.</title>
        <authorList>
            <consortium name="DOE Joint Genome Institute"/>
            <person name="Martino E."/>
            <person name="Morin E."/>
            <person name="Grelet G."/>
            <person name="Kuo A."/>
            <person name="Kohler A."/>
            <person name="Daghino S."/>
            <person name="Barry K."/>
            <person name="Choi C."/>
            <person name="Cichocki N."/>
            <person name="Clum A."/>
            <person name="Copeland A."/>
            <person name="Hainaut M."/>
            <person name="Haridas S."/>
            <person name="Labutti K."/>
            <person name="Lindquist E."/>
            <person name="Lipzen A."/>
            <person name="Khouja H.-R."/>
            <person name="Murat C."/>
            <person name="Ohm R."/>
            <person name="Olson A."/>
            <person name="Spatafora J."/>
            <person name="Veneault-Fourrey C."/>
            <person name="Henrissat B."/>
            <person name="Grigoriev I."/>
            <person name="Martin F."/>
            <person name="Perotto S."/>
        </authorList>
    </citation>
    <scope>NUCLEOTIDE SEQUENCE [LARGE SCALE GENOMIC DNA]</scope>
    <source>
        <strain evidence="6 7">F</strain>
    </source>
</reference>
<dbReference type="OrthoDB" id="6133115at2759"/>
<dbReference type="PANTHER" id="PTHR48022:SF28">
    <property type="entry name" value="MAJOR FACILITATOR SUPERFAMILY (MFS) PROFILE DOMAIN-CONTAINING PROTEIN-RELATED"/>
    <property type="match status" value="1"/>
</dbReference>
<proteinExistence type="predicted"/>
<dbReference type="AlphaFoldDB" id="A0A2J6RNJ0"/>
<accession>A0A2J6RNJ0</accession>
<dbReference type="InterPro" id="IPR036259">
    <property type="entry name" value="MFS_trans_sf"/>
</dbReference>
<evidence type="ECO:0000313" key="7">
    <source>
        <dbReference type="Proteomes" id="UP000235786"/>
    </source>
</evidence>
<evidence type="ECO:0000256" key="4">
    <source>
        <dbReference type="ARBA" id="ARBA00023136"/>
    </source>
</evidence>
<evidence type="ECO:0000256" key="1">
    <source>
        <dbReference type="ARBA" id="ARBA00004141"/>
    </source>
</evidence>
<dbReference type="GO" id="GO:0005351">
    <property type="term" value="F:carbohydrate:proton symporter activity"/>
    <property type="evidence" value="ECO:0007669"/>
    <property type="project" value="TreeGrafter"/>
</dbReference>
<dbReference type="PANTHER" id="PTHR48022">
    <property type="entry name" value="PLASTIDIC GLUCOSE TRANSPORTER 4"/>
    <property type="match status" value="1"/>
</dbReference>
<keyword evidence="2 5" id="KW-0812">Transmembrane</keyword>
<keyword evidence="3 5" id="KW-1133">Transmembrane helix</keyword>
<dbReference type="Gene3D" id="1.20.1250.20">
    <property type="entry name" value="MFS general substrate transporter like domains"/>
    <property type="match status" value="1"/>
</dbReference>
<evidence type="ECO:0000256" key="2">
    <source>
        <dbReference type="ARBA" id="ARBA00022692"/>
    </source>
</evidence>
<evidence type="ECO:0000256" key="5">
    <source>
        <dbReference type="SAM" id="Phobius"/>
    </source>
</evidence>
<dbReference type="GO" id="GO:0016020">
    <property type="term" value="C:membrane"/>
    <property type="evidence" value="ECO:0007669"/>
    <property type="project" value="UniProtKB-SubCell"/>
</dbReference>
<evidence type="ECO:0000256" key="3">
    <source>
        <dbReference type="ARBA" id="ARBA00022989"/>
    </source>
</evidence>
<organism evidence="6 7">
    <name type="scientific">Hyaloscypha variabilis (strain UAMH 11265 / GT02V1 / F)</name>
    <name type="common">Meliniomyces variabilis</name>
    <dbReference type="NCBI Taxonomy" id="1149755"/>
    <lineage>
        <taxon>Eukaryota</taxon>
        <taxon>Fungi</taxon>
        <taxon>Dikarya</taxon>
        <taxon>Ascomycota</taxon>
        <taxon>Pezizomycotina</taxon>
        <taxon>Leotiomycetes</taxon>
        <taxon>Helotiales</taxon>
        <taxon>Hyaloscyphaceae</taxon>
        <taxon>Hyaloscypha</taxon>
        <taxon>Hyaloscypha variabilis</taxon>
    </lineage>
</organism>
<comment type="subcellular location">
    <subcellularLocation>
        <location evidence="1">Membrane</location>
        <topology evidence="1">Multi-pass membrane protein</topology>
    </subcellularLocation>
</comment>
<dbReference type="InterPro" id="IPR005828">
    <property type="entry name" value="MFS_sugar_transport-like"/>
</dbReference>
<feature type="transmembrane region" description="Helical" evidence="5">
    <location>
        <begin position="32"/>
        <end position="51"/>
    </location>
</feature>
<evidence type="ECO:0008006" key="8">
    <source>
        <dbReference type="Google" id="ProtNLM"/>
    </source>
</evidence>
<feature type="transmembrane region" description="Helical" evidence="5">
    <location>
        <begin position="6"/>
        <end position="25"/>
    </location>
</feature>
<dbReference type="Proteomes" id="UP000235786">
    <property type="component" value="Unassembled WGS sequence"/>
</dbReference>
<keyword evidence="7" id="KW-1185">Reference proteome</keyword>
<sequence>MAFLPSLLSSYACVFAVIQITPIAISSISWRASTIFAAFCAFCVPILFSFFPETNQLELEDIDHLFERGGVTDCVFRAKG</sequence>
<dbReference type="EMBL" id="KZ613946">
    <property type="protein sequence ID" value="PMD40086.1"/>
    <property type="molecule type" value="Genomic_DNA"/>
</dbReference>
<dbReference type="InterPro" id="IPR050360">
    <property type="entry name" value="MFS_Sugar_Transporters"/>
</dbReference>
<gene>
    <name evidence="6" type="ORF">L207DRAFT_634558</name>
</gene>
<dbReference type="Pfam" id="PF00083">
    <property type="entry name" value="Sugar_tr"/>
    <property type="match status" value="1"/>
</dbReference>
<name>A0A2J6RNJ0_HYAVF</name>
<evidence type="ECO:0000313" key="6">
    <source>
        <dbReference type="EMBL" id="PMD40086.1"/>
    </source>
</evidence>